<accession>A0A9Q1BBF4</accession>
<dbReference type="OrthoDB" id="5322683at2759"/>
<proteinExistence type="predicted"/>
<keyword evidence="2" id="KW-1185">Reference proteome</keyword>
<dbReference type="AlphaFoldDB" id="A0A9Q1BBF4"/>
<dbReference type="Gene3D" id="3.40.309.10">
    <property type="entry name" value="Aldehyde Dehydrogenase, Chain A, domain 2"/>
    <property type="match status" value="1"/>
</dbReference>
<dbReference type="Proteomes" id="UP001152320">
    <property type="component" value="Chromosome 21"/>
</dbReference>
<gene>
    <name evidence="1" type="ORF">HOLleu_39012</name>
</gene>
<sequence>MNEEVLRLISEASPYAFDQDQCSLKTIIEQTHSALKDTAGNFYINDKSTGAVVNQQPFWWCQIIRWSLIKLELMY</sequence>
<dbReference type="EMBL" id="JAIZAY010000021">
    <property type="protein sequence ID" value="KAJ8021726.1"/>
    <property type="molecule type" value="Genomic_DNA"/>
</dbReference>
<comment type="caution">
    <text evidence="1">The sequence shown here is derived from an EMBL/GenBank/DDBJ whole genome shotgun (WGS) entry which is preliminary data.</text>
</comment>
<organism evidence="1 2">
    <name type="scientific">Holothuria leucospilota</name>
    <name type="common">Black long sea cucumber</name>
    <name type="synonym">Mertensiothuria leucospilota</name>
    <dbReference type="NCBI Taxonomy" id="206669"/>
    <lineage>
        <taxon>Eukaryota</taxon>
        <taxon>Metazoa</taxon>
        <taxon>Echinodermata</taxon>
        <taxon>Eleutherozoa</taxon>
        <taxon>Echinozoa</taxon>
        <taxon>Holothuroidea</taxon>
        <taxon>Aspidochirotacea</taxon>
        <taxon>Aspidochirotida</taxon>
        <taxon>Holothuriidae</taxon>
        <taxon>Holothuria</taxon>
    </lineage>
</organism>
<dbReference type="InterPro" id="IPR016163">
    <property type="entry name" value="Ald_DH_C"/>
</dbReference>
<evidence type="ECO:0000313" key="1">
    <source>
        <dbReference type="EMBL" id="KAJ8021726.1"/>
    </source>
</evidence>
<reference evidence="1" key="1">
    <citation type="submission" date="2021-10" db="EMBL/GenBank/DDBJ databases">
        <title>Tropical sea cucumber genome reveals ecological adaptation and Cuvierian tubules defense mechanism.</title>
        <authorList>
            <person name="Chen T."/>
        </authorList>
    </citation>
    <scope>NUCLEOTIDE SEQUENCE</scope>
    <source>
        <strain evidence="1">Nanhai2018</strain>
        <tissue evidence="1">Muscle</tissue>
    </source>
</reference>
<dbReference type="GO" id="GO:0016620">
    <property type="term" value="F:oxidoreductase activity, acting on the aldehyde or oxo group of donors, NAD or NADP as acceptor"/>
    <property type="evidence" value="ECO:0007669"/>
    <property type="project" value="InterPro"/>
</dbReference>
<evidence type="ECO:0000313" key="2">
    <source>
        <dbReference type="Proteomes" id="UP001152320"/>
    </source>
</evidence>
<name>A0A9Q1BBF4_HOLLE</name>
<protein>
    <submittedName>
        <fullName evidence="1">Delta-1-pyrroline-5-carboxylate dehydrogenase, mitochondrial</fullName>
    </submittedName>
</protein>